<dbReference type="Proteomes" id="UP000248882">
    <property type="component" value="Unassembled WGS sequence"/>
</dbReference>
<sequence length="115" mass="13245">MRYNRFCNLLTGLSLVCWVFFSCSKPDDNELQTILIPKKIDQELQLEQLTKSLKLIQLETNESSFLTGILDVKLFNDKIYISDASRRILIFDQGVLAKLCPSLPLGYPKGRELIY</sequence>
<organism evidence="1 2">
    <name type="scientific">Algoriphagus chordae</name>
    <dbReference type="NCBI Taxonomy" id="237019"/>
    <lineage>
        <taxon>Bacteria</taxon>
        <taxon>Pseudomonadati</taxon>
        <taxon>Bacteroidota</taxon>
        <taxon>Cytophagia</taxon>
        <taxon>Cytophagales</taxon>
        <taxon>Cyclobacteriaceae</taxon>
        <taxon>Algoriphagus</taxon>
    </lineage>
</organism>
<keyword evidence="2" id="KW-1185">Reference proteome</keyword>
<accession>A0A2W7QXI6</accession>
<dbReference type="PROSITE" id="PS51257">
    <property type="entry name" value="PROKAR_LIPOPROTEIN"/>
    <property type="match status" value="1"/>
</dbReference>
<evidence type="ECO:0000313" key="2">
    <source>
        <dbReference type="Proteomes" id="UP000248882"/>
    </source>
</evidence>
<gene>
    <name evidence="1" type="ORF">LV85_04283</name>
</gene>
<dbReference type="Pfam" id="PF17170">
    <property type="entry name" value="DUF5128"/>
    <property type="match status" value="1"/>
</dbReference>
<protein>
    <submittedName>
        <fullName evidence="1">6-bladed beta-propeller protein</fullName>
    </submittedName>
</protein>
<name>A0A2W7QXI6_9BACT</name>
<dbReference type="AlphaFoldDB" id="A0A2W7QXI6"/>
<evidence type="ECO:0000313" key="1">
    <source>
        <dbReference type="EMBL" id="PZX46399.1"/>
    </source>
</evidence>
<comment type="caution">
    <text evidence="1">The sequence shown here is derived from an EMBL/GenBank/DDBJ whole genome shotgun (WGS) entry which is preliminary data.</text>
</comment>
<reference evidence="1 2" key="1">
    <citation type="submission" date="2018-06" db="EMBL/GenBank/DDBJ databases">
        <title>Genomic Encyclopedia of Archaeal and Bacterial Type Strains, Phase II (KMG-II): from individual species to whole genera.</title>
        <authorList>
            <person name="Goeker M."/>
        </authorList>
    </citation>
    <scope>NUCLEOTIDE SEQUENCE [LARGE SCALE GENOMIC DNA]</scope>
    <source>
        <strain evidence="1 2">DSM 19830</strain>
    </source>
</reference>
<dbReference type="EMBL" id="QKZT01000032">
    <property type="protein sequence ID" value="PZX46399.1"/>
    <property type="molecule type" value="Genomic_DNA"/>
</dbReference>
<proteinExistence type="predicted"/>
<dbReference type="RefSeq" id="WP_111323261.1">
    <property type="nucleotide sequence ID" value="NZ_QKZT01000032.1"/>
</dbReference>